<dbReference type="EMBL" id="LLXL01001441">
    <property type="protein sequence ID" value="PKK64431.1"/>
    <property type="molecule type" value="Genomic_DNA"/>
</dbReference>
<evidence type="ECO:0000313" key="6">
    <source>
        <dbReference type="EMBL" id="PKK64431.1"/>
    </source>
</evidence>
<dbReference type="InterPro" id="IPR000719">
    <property type="entry name" value="Prot_kinase_dom"/>
</dbReference>
<dbReference type="Gene3D" id="1.10.510.10">
    <property type="entry name" value="Transferase(Phosphotransferase) domain 1"/>
    <property type="match status" value="1"/>
</dbReference>
<accession>A0A2N0NSN8</accession>
<gene>
    <name evidence="5" type="ORF">RhiirA5_318829</name>
    <name evidence="6" type="ORF">RhiirC2_701221</name>
</gene>
<evidence type="ECO:0000313" key="8">
    <source>
        <dbReference type="Proteomes" id="UP000233469"/>
    </source>
</evidence>
<keyword evidence="5" id="KW-0808">Transferase</keyword>
<evidence type="ECO:0000256" key="3">
    <source>
        <dbReference type="ARBA" id="ARBA00022840"/>
    </source>
</evidence>
<dbReference type="VEuPathDB" id="FungiDB:FUN_001345"/>
<dbReference type="Pfam" id="PF00069">
    <property type="entry name" value="Pkinase"/>
    <property type="match status" value="1"/>
</dbReference>
<dbReference type="GO" id="GO:0004672">
    <property type="term" value="F:protein kinase activity"/>
    <property type="evidence" value="ECO:0007669"/>
    <property type="project" value="InterPro"/>
</dbReference>
<dbReference type="SUPFAM" id="SSF56112">
    <property type="entry name" value="Protein kinase-like (PK-like)"/>
    <property type="match status" value="1"/>
</dbReference>
<dbReference type="EMBL" id="LLXJ01003101">
    <property type="protein sequence ID" value="PKB97589.1"/>
    <property type="molecule type" value="Genomic_DNA"/>
</dbReference>
<evidence type="ECO:0000256" key="1">
    <source>
        <dbReference type="ARBA" id="ARBA00008874"/>
    </source>
</evidence>
<evidence type="ECO:0000256" key="2">
    <source>
        <dbReference type="ARBA" id="ARBA00022741"/>
    </source>
</evidence>
<dbReference type="Proteomes" id="UP000233469">
    <property type="component" value="Unassembled WGS sequence"/>
</dbReference>
<dbReference type="GO" id="GO:0005524">
    <property type="term" value="F:ATP binding"/>
    <property type="evidence" value="ECO:0007669"/>
    <property type="project" value="UniProtKB-KW"/>
</dbReference>
<dbReference type="PROSITE" id="PS50011">
    <property type="entry name" value="PROTEIN_KINASE_DOM"/>
    <property type="match status" value="1"/>
</dbReference>
<dbReference type="InterPro" id="IPR011009">
    <property type="entry name" value="Kinase-like_dom_sf"/>
</dbReference>
<reference evidence="6 8" key="3">
    <citation type="submission" date="2017-10" db="EMBL/GenBank/DDBJ databases">
        <title>Extensive intraspecific genome diversity in a model arbuscular mycorrhizal fungus.</title>
        <authorList>
            <person name="Chen E.C.H."/>
            <person name="Morin E."/>
            <person name="Baudet D."/>
            <person name="Noel J."/>
            <person name="Ndikumana S."/>
            <person name="Charron P."/>
            <person name="St-Onge C."/>
            <person name="Giorgi J."/>
            <person name="Grigoriev I.V."/>
            <person name="Roux C."/>
            <person name="Martin F.M."/>
            <person name="Corradi N."/>
        </authorList>
    </citation>
    <scope>NUCLEOTIDE SEQUENCE [LARGE SCALE GENOMIC DNA]</scope>
    <source>
        <strain evidence="6 8">C2</strain>
    </source>
</reference>
<evidence type="ECO:0000313" key="5">
    <source>
        <dbReference type="EMBL" id="PKB97589.1"/>
    </source>
</evidence>
<dbReference type="VEuPathDB" id="FungiDB:RhiirFUN_026593"/>
<organism evidence="5 7">
    <name type="scientific">Rhizophagus irregularis</name>
    <dbReference type="NCBI Taxonomy" id="588596"/>
    <lineage>
        <taxon>Eukaryota</taxon>
        <taxon>Fungi</taxon>
        <taxon>Fungi incertae sedis</taxon>
        <taxon>Mucoromycota</taxon>
        <taxon>Glomeromycotina</taxon>
        <taxon>Glomeromycetes</taxon>
        <taxon>Glomerales</taxon>
        <taxon>Glomeraceae</taxon>
        <taxon>Rhizophagus</taxon>
    </lineage>
</organism>
<evidence type="ECO:0000259" key="4">
    <source>
        <dbReference type="PROSITE" id="PS50011"/>
    </source>
</evidence>
<evidence type="ECO:0000313" key="7">
    <source>
        <dbReference type="Proteomes" id="UP000232722"/>
    </source>
</evidence>
<name>A0A2N0NSN8_9GLOM</name>
<dbReference type="PANTHER" id="PTHR45832:SF22">
    <property type="entry name" value="SERINE_THREONINE-PROTEIN KINASE SAMKA-RELATED"/>
    <property type="match status" value="1"/>
</dbReference>
<keyword evidence="5" id="KW-0418">Kinase</keyword>
<dbReference type="Proteomes" id="UP000232722">
    <property type="component" value="Unassembled WGS sequence"/>
</dbReference>
<reference evidence="7 8" key="1">
    <citation type="submission" date="2016-04" db="EMBL/GenBank/DDBJ databases">
        <title>Genome analyses suggest a sexual origin of heterokaryosis in a supposedly ancient asexual fungus.</title>
        <authorList>
            <person name="Ropars J."/>
            <person name="Sedzielewska K."/>
            <person name="Noel J."/>
            <person name="Charron P."/>
            <person name="Farinelli L."/>
            <person name="Marton T."/>
            <person name="Kruger M."/>
            <person name="Pelin A."/>
            <person name="Brachmann A."/>
            <person name="Corradi N."/>
        </authorList>
    </citation>
    <scope>NUCLEOTIDE SEQUENCE [LARGE SCALE GENOMIC DNA]</scope>
    <source>
        <strain evidence="5 7">A5</strain>
        <strain evidence="6 8">C2</strain>
    </source>
</reference>
<reference evidence="5 7" key="2">
    <citation type="submission" date="2017-09" db="EMBL/GenBank/DDBJ databases">
        <title>Extensive intraspecific genome diversity in a model arbuscular mycorrhizal fungus.</title>
        <authorList>
            <person name="Chen E.C."/>
            <person name="Morin E."/>
            <person name="Beaudet D."/>
            <person name="Noel J."/>
            <person name="Ndikumana S."/>
            <person name="Charron P."/>
            <person name="St-Onge C."/>
            <person name="Giorgi J."/>
            <person name="Grigoriev I.V."/>
            <person name="Roux C."/>
            <person name="Martin F.M."/>
            <person name="Corradi N."/>
        </authorList>
    </citation>
    <scope>NUCLEOTIDE SEQUENCE [LARGE SCALE GENOMIC DNA]</scope>
    <source>
        <strain evidence="5 7">A5</strain>
    </source>
</reference>
<proteinExistence type="inferred from homology"/>
<protein>
    <submittedName>
        <fullName evidence="5">Kinase-like protein</fullName>
    </submittedName>
</protein>
<dbReference type="AlphaFoldDB" id="A0A2N0NSN8"/>
<keyword evidence="2" id="KW-0547">Nucleotide-binding</keyword>
<comment type="similarity">
    <text evidence="1">Belongs to the protein kinase superfamily. STE Ser/Thr protein kinase family. STE20 subfamily.</text>
</comment>
<comment type="caution">
    <text evidence="5">The sequence shown here is derived from an EMBL/GenBank/DDBJ whole genome shotgun (WGS) entry which is preliminary data.</text>
</comment>
<dbReference type="PANTHER" id="PTHR45832">
    <property type="entry name" value="SERINE/THREONINE-PROTEIN KINASE SAMKA-RELATED-RELATED"/>
    <property type="match status" value="1"/>
</dbReference>
<keyword evidence="3" id="KW-0067">ATP-binding</keyword>
<feature type="domain" description="Protein kinase" evidence="4">
    <location>
        <begin position="1"/>
        <end position="156"/>
    </location>
</feature>
<sequence length="264" mass="30068">MTWIIDGLKDIHDKDIIHRDFHSGNILIKDTHNFCIGDLGLCEIDDGKSVNEDKKIFGVLPYIAPEVLKGQKYTKAADIYAFGIISYEIITGLPPYCDIPHDQYLALKICEGLRPQSKNYHVPQLLSDLIKQCWNADPLKRPSAEKLKNMTSKLFVDISADRREQNLFSNRDPDESGISKQCAQADKLNKKVAQNSSKVTYQTHPQAVYTSRHLNYKSLLSSEATHKFDIPESLHFDLDNFDIYEEDGDDEPKILEPEDDNLNA</sequence>
<dbReference type="InterPro" id="IPR051931">
    <property type="entry name" value="PAK3-like"/>
</dbReference>
<dbReference type="VEuPathDB" id="FungiDB:RhiirA1_380406"/>